<evidence type="ECO:0000256" key="5">
    <source>
        <dbReference type="PROSITE-ProRule" id="PRU00409"/>
    </source>
</evidence>
<comment type="catalytic activity">
    <reaction evidence="4">
        <text>oxaloacetate + acetyl-CoA + ADP + phosphate = citrate + ATP + CoA</text>
        <dbReference type="Rhea" id="RHEA:21160"/>
        <dbReference type="ChEBI" id="CHEBI:16452"/>
        <dbReference type="ChEBI" id="CHEBI:16947"/>
        <dbReference type="ChEBI" id="CHEBI:30616"/>
        <dbReference type="ChEBI" id="CHEBI:43474"/>
        <dbReference type="ChEBI" id="CHEBI:57287"/>
        <dbReference type="ChEBI" id="CHEBI:57288"/>
        <dbReference type="ChEBI" id="CHEBI:456216"/>
        <dbReference type="EC" id="2.3.3.8"/>
    </reaction>
</comment>
<dbReference type="GO" id="GO:0046872">
    <property type="term" value="F:metal ion binding"/>
    <property type="evidence" value="ECO:0007669"/>
    <property type="project" value="InterPro"/>
</dbReference>
<keyword evidence="2 5" id="KW-0547">Nucleotide-binding</keyword>
<dbReference type="Gene3D" id="3.30.1490.20">
    <property type="entry name" value="ATP-grasp fold, A domain"/>
    <property type="match status" value="1"/>
</dbReference>
<dbReference type="Proteomes" id="UP000034292">
    <property type="component" value="Unassembled WGS sequence"/>
</dbReference>
<evidence type="ECO:0000256" key="2">
    <source>
        <dbReference type="ARBA" id="ARBA00022741"/>
    </source>
</evidence>
<dbReference type="AlphaFoldDB" id="A0A0G0TTW0"/>
<dbReference type="PIRSF" id="PIRSF001554">
    <property type="entry name" value="SucCS_beta"/>
    <property type="match status" value="1"/>
</dbReference>
<evidence type="ECO:0000259" key="6">
    <source>
        <dbReference type="PROSITE" id="PS50975"/>
    </source>
</evidence>
<dbReference type="PANTHER" id="PTHR11815:SF10">
    <property type="entry name" value="SUCCINATE--COA LIGASE [GDP-FORMING] SUBUNIT BETA, MITOCHONDRIAL"/>
    <property type="match status" value="1"/>
</dbReference>
<evidence type="ECO:0000256" key="3">
    <source>
        <dbReference type="ARBA" id="ARBA00023315"/>
    </source>
</evidence>
<feature type="domain" description="ATP-grasp" evidence="6">
    <location>
        <begin position="20"/>
        <end position="75"/>
    </location>
</feature>
<dbReference type="GO" id="GO:0006099">
    <property type="term" value="P:tricarboxylic acid cycle"/>
    <property type="evidence" value="ECO:0007669"/>
    <property type="project" value="InterPro"/>
</dbReference>
<dbReference type="Gene3D" id="3.30.470.20">
    <property type="entry name" value="ATP-grasp fold, B domain"/>
    <property type="match status" value="1"/>
</dbReference>
<dbReference type="PANTHER" id="PTHR11815">
    <property type="entry name" value="SUCCINYL-COA SYNTHETASE BETA CHAIN"/>
    <property type="match status" value="1"/>
</dbReference>
<comment type="caution">
    <text evidence="7">The sequence shown here is derived from an EMBL/GenBank/DDBJ whole genome shotgun (WGS) entry which is preliminary data.</text>
</comment>
<dbReference type="GO" id="GO:0042709">
    <property type="term" value="C:succinate-CoA ligase complex"/>
    <property type="evidence" value="ECO:0007669"/>
    <property type="project" value="TreeGrafter"/>
</dbReference>
<dbReference type="Pfam" id="PF16114">
    <property type="entry name" value="Citrate_bind"/>
    <property type="match status" value="1"/>
</dbReference>
<dbReference type="EMBL" id="LBZV01000001">
    <property type="protein sequence ID" value="KKR78251.1"/>
    <property type="molecule type" value="Genomic_DNA"/>
</dbReference>
<dbReference type="Gene3D" id="3.40.50.261">
    <property type="entry name" value="Succinyl-CoA synthetase domains"/>
    <property type="match status" value="1"/>
</dbReference>
<dbReference type="InterPro" id="IPR011761">
    <property type="entry name" value="ATP-grasp"/>
</dbReference>
<keyword evidence="1" id="KW-0436">Ligase</keyword>
<dbReference type="SUPFAM" id="SSF56059">
    <property type="entry name" value="Glutathione synthetase ATP-binding domain-like"/>
    <property type="match status" value="1"/>
</dbReference>
<organism evidence="7 8">
    <name type="scientific">Candidatus Curtissbacteria bacterium GW2011_GWA1_40_9</name>
    <dbReference type="NCBI Taxonomy" id="1618408"/>
    <lineage>
        <taxon>Bacteria</taxon>
        <taxon>Candidatus Curtissiibacteriota</taxon>
    </lineage>
</organism>
<evidence type="ECO:0000313" key="8">
    <source>
        <dbReference type="Proteomes" id="UP000034292"/>
    </source>
</evidence>
<dbReference type="SUPFAM" id="SSF52210">
    <property type="entry name" value="Succinyl-CoA synthetase domains"/>
    <property type="match status" value="1"/>
</dbReference>
<dbReference type="GO" id="GO:0004775">
    <property type="term" value="F:succinate-CoA ligase (ADP-forming) activity"/>
    <property type="evidence" value="ECO:0007669"/>
    <property type="project" value="TreeGrafter"/>
</dbReference>
<dbReference type="GO" id="GO:0003878">
    <property type="term" value="F:ATP citrate synthase activity"/>
    <property type="evidence" value="ECO:0007669"/>
    <property type="project" value="UniProtKB-EC"/>
</dbReference>
<proteinExistence type="predicted"/>
<keyword evidence="3" id="KW-0808">Transferase</keyword>
<protein>
    <submittedName>
        <fullName evidence="7">Succinyl-CoA synthetase, beta subunit</fullName>
    </submittedName>
</protein>
<dbReference type="GO" id="GO:0005524">
    <property type="term" value="F:ATP binding"/>
    <property type="evidence" value="ECO:0007669"/>
    <property type="project" value="UniProtKB-UniRule"/>
</dbReference>
<dbReference type="InterPro" id="IPR032263">
    <property type="entry name" value="Citrate-bd"/>
</dbReference>
<sequence>MCASFCAKIPRVKLYEFEGHNLFSKVGIESPFFVVCSNMEEVEQARQRMKFPIVAKVQVLSGKRGRGGGIKIVTTDKLLKDFCREMFGSIFPPSHEASAGAKALADKSEGRGGGEEVRFISLAEKVEIKSELYASIAYDTTLKIPFLLFSQEGGMDIEEIKAKEPEKILRVNINPFSGPNKKDLIKIVDNDEQLIDFLVRLWDAFVRFDCRLLEVNPIARVGDEYVAVDAKVILDDAALSRHRDLDVLPKGAAGAVPTAREIEARKIDGEDYRGSAGSTFIEFGSDPDEKYGAGIAVLASGGGASLLVMDALVAAGGKPSNYTEYSGNPPREKVEKLTEITLSREGLSGCLVCGAVANFTDIYATLAGFCDGLRKISPKPEFPIVIRRGGPKQKEAYEMLTRFAKKESFDIHLFGPETPISVACKAMVELSEAYRSKLKS</sequence>
<dbReference type="GO" id="GO:0006104">
    <property type="term" value="P:succinyl-CoA metabolic process"/>
    <property type="evidence" value="ECO:0007669"/>
    <property type="project" value="TreeGrafter"/>
</dbReference>
<gene>
    <name evidence="7" type="ORF">UU23_C0001G0015</name>
</gene>
<dbReference type="InterPro" id="IPR005809">
    <property type="entry name" value="Succ_CoA_ligase-like_bsu"/>
</dbReference>
<dbReference type="PROSITE" id="PS50975">
    <property type="entry name" value="ATP_GRASP"/>
    <property type="match status" value="1"/>
</dbReference>
<name>A0A0G0TTW0_9BACT</name>
<keyword evidence="3" id="KW-0012">Acyltransferase</keyword>
<reference evidence="7 8" key="1">
    <citation type="journal article" date="2015" name="Nature">
        <title>rRNA introns, odd ribosomes, and small enigmatic genomes across a large radiation of phyla.</title>
        <authorList>
            <person name="Brown C.T."/>
            <person name="Hug L.A."/>
            <person name="Thomas B.C."/>
            <person name="Sharon I."/>
            <person name="Castelle C.J."/>
            <person name="Singh A."/>
            <person name="Wilkins M.J."/>
            <person name="Williams K.H."/>
            <person name="Banfield J.F."/>
        </authorList>
    </citation>
    <scope>NUCLEOTIDE SEQUENCE [LARGE SCALE GENOMIC DNA]</scope>
</reference>
<keyword evidence="5" id="KW-0067">ATP-binding</keyword>
<dbReference type="Pfam" id="PF08442">
    <property type="entry name" value="ATP-grasp_2"/>
    <property type="match status" value="1"/>
</dbReference>
<dbReference type="InterPro" id="IPR013815">
    <property type="entry name" value="ATP_grasp_subdomain_1"/>
</dbReference>
<evidence type="ECO:0000313" key="7">
    <source>
        <dbReference type="EMBL" id="KKR78251.1"/>
    </source>
</evidence>
<accession>A0A0G0TTW0</accession>
<dbReference type="STRING" id="1618408.UU23_C0001G0015"/>
<dbReference type="InterPro" id="IPR013650">
    <property type="entry name" value="ATP-grasp_succ-CoA_synth-type"/>
</dbReference>
<evidence type="ECO:0000256" key="1">
    <source>
        <dbReference type="ARBA" id="ARBA00022598"/>
    </source>
</evidence>
<evidence type="ECO:0000256" key="4">
    <source>
        <dbReference type="ARBA" id="ARBA00047593"/>
    </source>
</evidence>
<dbReference type="InterPro" id="IPR016102">
    <property type="entry name" value="Succinyl-CoA_synth-like"/>
</dbReference>